<reference evidence="3" key="1">
    <citation type="submission" date="2016-10" db="EMBL/GenBank/DDBJ databases">
        <authorList>
            <person name="Varghese N."/>
            <person name="Submissions S."/>
        </authorList>
    </citation>
    <scope>NUCLEOTIDE SEQUENCE [LARGE SCALE GENOMIC DNA]</scope>
    <source>
        <strain evidence="3">DSM 24536</strain>
    </source>
</reference>
<name>A0A1G9N2Q0_9SPHI</name>
<feature type="chain" id="PRO_5011649858" description="Lumazine-binding" evidence="1">
    <location>
        <begin position="23"/>
        <end position="151"/>
    </location>
</feature>
<protein>
    <recommendedName>
        <fullName evidence="4">Lumazine-binding</fullName>
    </recommendedName>
</protein>
<dbReference type="Proteomes" id="UP000199226">
    <property type="component" value="Unassembled WGS sequence"/>
</dbReference>
<sequence>MKFKSFLFGAVLSTALTLTAFANNRPFKTAKNIISEFAESHVNTDASKLSKILSKDAILKFTKGEEVLTQNQLSIMKLAKQNDGIVQNCSTNFELIASSEALVLAKVNFIYEDFIIENFITIELDKNQGWQITRINKFFTNAEKPRIITRR</sequence>
<dbReference type="AlphaFoldDB" id="A0A1G9N2Q0"/>
<feature type="signal peptide" evidence="1">
    <location>
        <begin position="1"/>
        <end position="22"/>
    </location>
</feature>
<dbReference type="RefSeq" id="WP_090699158.1">
    <property type="nucleotide sequence ID" value="NZ_FNHH01000002.1"/>
</dbReference>
<evidence type="ECO:0000313" key="2">
    <source>
        <dbReference type="EMBL" id="SDL80663.1"/>
    </source>
</evidence>
<dbReference type="STRING" id="990371.SAMN05421813_102208"/>
<dbReference type="EMBL" id="FNHH01000002">
    <property type="protein sequence ID" value="SDL80663.1"/>
    <property type="molecule type" value="Genomic_DNA"/>
</dbReference>
<organism evidence="2 3">
    <name type="scientific">Daejeonella rubra</name>
    <dbReference type="NCBI Taxonomy" id="990371"/>
    <lineage>
        <taxon>Bacteria</taxon>
        <taxon>Pseudomonadati</taxon>
        <taxon>Bacteroidota</taxon>
        <taxon>Sphingobacteriia</taxon>
        <taxon>Sphingobacteriales</taxon>
        <taxon>Sphingobacteriaceae</taxon>
        <taxon>Daejeonella</taxon>
    </lineage>
</organism>
<evidence type="ECO:0000313" key="3">
    <source>
        <dbReference type="Proteomes" id="UP000199226"/>
    </source>
</evidence>
<keyword evidence="1" id="KW-0732">Signal</keyword>
<gene>
    <name evidence="2" type="ORF">SAMN05421813_102208</name>
</gene>
<evidence type="ECO:0000256" key="1">
    <source>
        <dbReference type="SAM" id="SignalP"/>
    </source>
</evidence>
<evidence type="ECO:0008006" key="4">
    <source>
        <dbReference type="Google" id="ProtNLM"/>
    </source>
</evidence>
<proteinExistence type="predicted"/>
<accession>A0A1G9N2Q0</accession>
<keyword evidence="3" id="KW-1185">Reference proteome</keyword>
<dbReference type="OrthoDB" id="792876at2"/>